<reference evidence="5" key="1">
    <citation type="submission" date="2020-07" db="EMBL/GenBank/DDBJ databases">
        <title>Multicomponent nature underlies the extraordinary mechanical properties of spider dragline silk.</title>
        <authorList>
            <person name="Kono N."/>
            <person name="Nakamura H."/>
            <person name="Mori M."/>
            <person name="Yoshida Y."/>
            <person name="Ohtoshi R."/>
            <person name="Malay A.D."/>
            <person name="Moran D.A.P."/>
            <person name="Tomita M."/>
            <person name="Numata K."/>
            <person name="Arakawa K."/>
        </authorList>
    </citation>
    <scope>NUCLEOTIDE SEQUENCE</scope>
</reference>
<comment type="caution">
    <text evidence="5">The sequence shown here is derived from an EMBL/GenBank/DDBJ whole genome shotgun (WGS) entry which is preliminary data.</text>
</comment>
<dbReference type="AlphaFoldDB" id="A0A8X6M443"/>
<dbReference type="OrthoDB" id="439993at2759"/>
<dbReference type="InterPro" id="IPR012677">
    <property type="entry name" value="Nucleotide-bd_a/b_plait_sf"/>
</dbReference>
<dbReference type="PROSITE" id="PS51939">
    <property type="entry name" value="XRRM"/>
    <property type="match status" value="1"/>
</dbReference>
<dbReference type="Proteomes" id="UP000887116">
    <property type="component" value="Unassembled WGS sequence"/>
</dbReference>
<dbReference type="InterPro" id="IPR014886">
    <property type="entry name" value="La_xRRM"/>
</dbReference>
<feature type="compositionally biased region" description="Basic residues" evidence="3">
    <location>
        <begin position="93"/>
        <end position="104"/>
    </location>
</feature>
<protein>
    <submittedName>
        <fullName evidence="5">La-related protein 7</fullName>
    </submittedName>
</protein>
<evidence type="ECO:0000256" key="2">
    <source>
        <dbReference type="PROSITE-ProRule" id="PRU01288"/>
    </source>
</evidence>
<gene>
    <name evidence="5" type="primary">larp7</name>
    <name evidence="5" type="ORF">TNCT_639121</name>
</gene>
<feature type="domain" description="XRRM" evidence="4">
    <location>
        <begin position="165"/>
        <end position="276"/>
    </location>
</feature>
<evidence type="ECO:0000256" key="1">
    <source>
        <dbReference type="ARBA" id="ARBA00022884"/>
    </source>
</evidence>
<evidence type="ECO:0000256" key="3">
    <source>
        <dbReference type="SAM" id="MobiDB-lite"/>
    </source>
</evidence>
<keyword evidence="6" id="KW-1185">Reference proteome</keyword>
<organism evidence="5 6">
    <name type="scientific">Trichonephila clavata</name>
    <name type="common">Joro spider</name>
    <name type="synonym">Nephila clavata</name>
    <dbReference type="NCBI Taxonomy" id="2740835"/>
    <lineage>
        <taxon>Eukaryota</taxon>
        <taxon>Metazoa</taxon>
        <taxon>Ecdysozoa</taxon>
        <taxon>Arthropoda</taxon>
        <taxon>Chelicerata</taxon>
        <taxon>Arachnida</taxon>
        <taxon>Araneae</taxon>
        <taxon>Araneomorphae</taxon>
        <taxon>Entelegynae</taxon>
        <taxon>Araneoidea</taxon>
        <taxon>Nephilidae</taxon>
        <taxon>Trichonephila</taxon>
    </lineage>
</organism>
<dbReference type="GO" id="GO:1990904">
    <property type="term" value="C:ribonucleoprotein complex"/>
    <property type="evidence" value="ECO:0007669"/>
    <property type="project" value="UniProtKB-UniRule"/>
</dbReference>
<evidence type="ECO:0000313" key="6">
    <source>
        <dbReference type="Proteomes" id="UP000887116"/>
    </source>
</evidence>
<evidence type="ECO:0000259" key="4">
    <source>
        <dbReference type="PROSITE" id="PS51939"/>
    </source>
</evidence>
<proteinExistence type="predicted"/>
<sequence length="289" mass="33670">MFAVKKVKKSVEEFPVGNITEGKLSHKRKLEMDESNVYEKPFKKPKESVIQYSEETSDLEKSNAAQSNQQHSVEKQSEVDNAENNSKDNADKSKRKKKHRKKNHNHSERPILRVMPKSEWKVYRNKYLSLQRATMKYLKKEILKETEELKDQENPKTDDTKKGFHFQSGVIIKITLTDSITDPPDIKEQVKAIAQVAYIDAELGCSEMFLRCHTPEEANFLIQEDKLNNLGAVNQLKGSEEEVYWKKIEENRKAKFSMPMVRKKRGRDKIIAKAAKLAEQKNKHIYFDD</sequence>
<name>A0A8X6M443_TRICU</name>
<accession>A0A8X6M443</accession>
<dbReference type="Gene3D" id="3.30.70.330">
    <property type="match status" value="1"/>
</dbReference>
<evidence type="ECO:0000313" key="5">
    <source>
        <dbReference type="EMBL" id="GFR30594.1"/>
    </source>
</evidence>
<dbReference type="Pfam" id="PF08777">
    <property type="entry name" value="RRM_3"/>
    <property type="match status" value="1"/>
</dbReference>
<dbReference type="GO" id="GO:0003723">
    <property type="term" value="F:RNA binding"/>
    <property type="evidence" value="ECO:0007669"/>
    <property type="project" value="UniProtKB-KW"/>
</dbReference>
<dbReference type="EMBL" id="BMAO01019449">
    <property type="protein sequence ID" value="GFR30594.1"/>
    <property type="molecule type" value="Genomic_DNA"/>
</dbReference>
<keyword evidence="1 2" id="KW-0694">RNA-binding</keyword>
<feature type="region of interest" description="Disordered" evidence="3">
    <location>
        <begin position="1"/>
        <end position="110"/>
    </location>
</feature>